<evidence type="ECO:0000313" key="1">
    <source>
        <dbReference type="EMBL" id="KAF7411224.1"/>
    </source>
</evidence>
<comment type="caution">
    <text evidence="1">The sequence shown here is derived from an EMBL/GenBank/DDBJ whole genome shotgun (WGS) entry which is preliminary data.</text>
</comment>
<accession>A0A834KTW8</accession>
<dbReference type="Proteomes" id="UP000614350">
    <property type="component" value="Unassembled WGS sequence"/>
</dbReference>
<protein>
    <submittedName>
        <fullName evidence="1">Uncharacterized protein</fullName>
    </submittedName>
</protein>
<evidence type="ECO:0000313" key="2">
    <source>
        <dbReference type="Proteomes" id="UP000614350"/>
    </source>
</evidence>
<organism evidence="1 2">
    <name type="scientific">Vespula vulgaris</name>
    <name type="common">Yellow jacket</name>
    <name type="synonym">Wasp</name>
    <dbReference type="NCBI Taxonomy" id="7454"/>
    <lineage>
        <taxon>Eukaryota</taxon>
        <taxon>Metazoa</taxon>
        <taxon>Ecdysozoa</taxon>
        <taxon>Arthropoda</taxon>
        <taxon>Hexapoda</taxon>
        <taxon>Insecta</taxon>
        <taxon>Pterygota</taxon>
        <taxon>Neoptera</taxon>
        <taxon>Endopterygota</taxon>
        <taxon>Hymenoptera</taxon>
        <taxon>Apocrita</taxon>
        <taxon>Aculeata</taxon>
        <taxon>Vespoidea</taxon>
        <taxon>Vespidae</taxon>
        <taxon>Vespinae</taxon>
        <taxon>Vespula</taxon>
    </lineage>
</organism>
<keyword evidence="2" id="KW-1185">Reference proteome</keyword>
<name>A0A834KTW8_VESVU</name>
<reference evidence="1" key="1">
    <citation type="journal article" date="2020" name="G3 (Bethesda)">
        <title>High-Quality Assemblies for Three Invasive Social Wasps from the &lt;i&gt;Vespula&lt;/i&gt; Genus.</title>
        <authorList>
            <person name="Harrop T.W.R."/>
            <person name="Guhlin J."/>
            <person name="McLaughlin G.M."/>
            <person name="Permina E."/>
            <person name="Stockwell P."/>
            <person name="Gilligan J."/>
            <person name="Le Lec M.F."/>
            <person name="Gruber M.A.M."/>
            <person name="Quinn O."/>
            <person name="Lovegrove M."/>
            <person name="Duncan E.J."/>
            <person name="Remnant E.J."/>
            <person name="Van Eeckhoven J."/>
            <person name="Graham B."/>
            <person name="Knapp R.A."/>
            <person name="Langford K.W."/>
            <person name="Kronenberg Z."/>
            <person name="Press M.O."/>
            <person name="Eacker S.M."/>
            <person name="Wilson-Rankin E.E."/>
            <person name="Purcell J."/>
            <person name="Lester P.J."/>
            <person name="Dearden P.K."/>
        </authorList>
    </citation>
    <scope>NUCLEOTIDE SEQUENCE</scope>
    <source>
        <strain evidence="1">Marl-1</strain>
    </source>
</reference>
<dbReference type="EMBL" id="JACSEA010000001">
    <property type="protein sequence ID" value="KAF7411224.1"/>
    <property type="molecule type" value="Genomic_DNA"/>
</dbReference>
<gene>
    <name evidence="1" type="ORF">HZH66_000120</name>
</gene>
<dbReference type="AlphaFoldDB" id="A0A834KTW8"/>
<sequence>MQANFVNRKIDESKSAFTFMNFINPTIQTIHTNYTHMRGRATIKAISLLESAFSGLNEGDTKKIRACYELNITKLT</sequence>
<proteinExistence type="predicted"/>